<organism evidence="3 4">
    <name type="scientific">Flavivirga algicola</name>
    <dbReference type="NCBI Taxonomy" id="2729136"/>
    <lineage>
        <taxon>Bacteria</taxon>
        <taxon>Pseudomonadati</taxon>
        <taxon>Bacteroidota</taxon>
        <taxon>Flavobacteriia</taxon>
        <taxon>Flavobacteriales</taxon>
        <taxon>Flavobacteriaceae</taxon>
        <taxon>Flavivirga</taxon>
    </lineage>
</organism>
<evidence type="ECO:0000259" key="1">
    <source>
        <dbReference type="Pfam" id="PF00144"/>
    </source>
</evidence>
<sequence>MQTIIRIIIASVLFFTFKLNGQNNYNFNTKLTEYLSVQNERINFNGVVLVANSKEILYQRAIGFSSLENKTPLTVGSKFKIASISKSFTGMLVALAVKEGKLKLEDKIKQYFNECTLREKWDEITIQHLISHTSGIPHWKGYKDYWTIKSRLPLNTKQVLTDIFKMDLVFIPGKKVNYSSPAYFLLAVILQKVYGDTYDGILNKKIFKPLKLDNTGAYNDLSIIPKMTSGYHLLPNDSLIVAPYRSSSALKGSGSLYASAKDLLKWNRSLMNDSIWNSELKQSLFNPITDHLMPHNNKAQYGMGWYIHNKKNDRLKSYQASGGTFGYSSISVVYPERKLTLIVLSNISFLPMHSIWSDMEKIILEKPFKLPTIINSSLISIKSLEKFIGTYRASNNMQLKILEHQGKLFAKLGSKPPFRIYTESHSVFFGKKVGVRFTFNVLSDNKTVTGLKTEGKGKEFKFKKL</sequence>
<dbReference type="Gene3D" id="3.40.710.10">
    <property type="entry name" value="DD-peptidase/beta-lactamase superfamily"/>
    <property type="match status" value="1"/>
</dbReference>
<dbReference type="EMBL" id="JABBHF010000003">
    <property type="protein sequence ID" value="NMH86998.1"/>
    <property type="molecule type" value="Genomic_DNA"/>
</dbReference>
<evidence type="ECO:0000259" key="2">
    <source>
        <dbReference type="Pfam" id="PF11954"/>
    </source>
</evidence>
<dbReference type="Proteomes" id="UP000746690">
    <property type="component" value="Unassembled WGS sequence"/>
</dbReference>
<feature type="domain" description="Beta-lactamase-related" evidence="1">
    <location>
        <begin position="47"/>
        <end position="348"/>
    </location>
</feature>
<name>A0ABX1RW67_9FLAO</name>
<proteinExistence type="predicted"/>
<dbReference type="SUPFAM" id="SSF56601">
    <property type="entry name" value="beta-lactamase/transpeptidase-like"/>
    <property type="match status" value="1"/>
</dbReference>
<reference evidence="3 4" key="1">
    <citation type="submission" date="2020-04" db="EMBL/GenBank/DDBJ databases">
        <title>A Flavivirga sp. nov.</title>
        <authorList>
            <person name="Sun X."/>
        </authorList>
    </citation>
    <scope>NUCLEOTIDE SEQUENCE [LARGE SCALE GENOMIC DNA]</scope>
    <source>
        <strain evidence="3 4">Y03</strain>
    </source>
</reference>
<feature type="domain" description="Peptidase S12 Pab87-related C-terminal" evidence="2">
    <location>
        <begin position="382"/>
        <end position="454"/>
    </location>
</feature>
<dbReference type="Pfam" id="PF00144">
    <property type="entry name" value="Beta-lactamase"/>
    <property type="match status" value="1"/>
</dbReference>
<dbReference type="GO" id="GO:0016787">
    <property type="term" value="F:hydrolase activity"/>
    <property type="evidence" value="ECO:0007669"/>
    <property type="project" value="UniProtKB-KW"/>
</dbReference>
<dbReference type="InterPro" id="IPR021860">
    <property type="entry name" value="Peptidase_S12_Pab87-rel_C"/>
</dbReference>
<evidence type="ECO:0000313" key="3">
    <source>
        <dbReference type="EMBL" id="NMH86998.1"/>
    </source>
</evidence>
<dbReference type="InterPro" id="IPR050491">
    <property type="entry name" value="AmpC-like"/>
</dbReference>
<accession>A0ABX1RW67</accession>
<comment type="caution">
    <text evidence="3">The sequence shown here is derived from an EMBL/GenBank/DDBJ whole genome shotgun (WGS) entry which is preliminary data.</text>
</comment>
<dbReference type="InterPro" id="IPR012338">
    <property type="entry name" value="Beta-lactam/transpept-like"/>
</dbReference>
<dbReference type="Pfam" id="PF11954">
    <property type="entry name" value="DUF3471"/>
    <property type="match status" value="1"/>
</dbReference>
<gene>
    <name evidence="3" type="ORF">HHX25_05740</name>
</gene>
<dbReference type="InterPro" id="IPR001466">
    <property type="entry name" value="Beta-lactam-related"/>
</dbReference>
<dbReference type="RefSeq" id="WP_169671120.1">
    <property type="nucleotide sequence ID" value="NZ_JABBHF010000003.1"/>
</dbReference>
<dbReference type="PANTHER" id="PTHR46825:SF9">
    <property type="entry name" value="BETA-LACTAMASE-RELATED DOMAIN-CONTAINING PROTEIN"/>
    <property type="match status" value="1"/>
</dbReference>
<dbReference type="PANTHER" id="PTHR46825">
    <property type="entry name" value="D-ALANYL-D-ALANINE-CARBOXYPEPTIDASE/ENDOPEPTIDASE AMPH"/>
    <property type="match status" value="1"/>
</dbReference>
<keyword evidence="3" id="KW-0378">Hydrolase</keyword>
<protein>
    <submittedName>
        <fullName evidence="3">Serine hydrolase</fullName>
    </submittedName>
</protein>
<evidence type="ECO:0000313" key="4">
    <source>
        <dbReference type="Proteomes" id="UP000746690"/>
    </source>
</evidence>
<keyword evidence="4" id="KW-1185">Reference proteome</keyword>